<comment type="caution">
    <text evidence="2">The sequence shown here is derived from an EMBL/GenBank/DDBJ whole genome shotgun (WGS) entry which is preliminary data.</text>
</comment>
<feature type="region of interest" description="Disordered" evidence="1">
    <location>
        <begin position="687"/>
        <end position="711"/>
    </location>
</feature>
<accession>A0ABP4Q9M1</accession>
<organism evidence="2 3">
    <name type="scientific">Kribbella sancticallisti</name>
    <dbReference type="NCBI Taxonomy" id="460087"/>
    <lineage>
        <taxon>Bacteria</taxon>
        <taxon>Bacillati</taxon>
        <taxon>Actinomycetota</taxon>
        <taxon>Actinomycetes</taxon>
        <taxon>Propionibacteriales</taxon>
        <taxon>Kribbellaceae</taxon>
        <taxon>Kribbella</taxon>
    </lineage>
</organism>
<evidence type="ECO:0000313" key="2">
    <source>
        <dbReference type="EMBL" id="GAA1600335.1"/>
    </source>
</evidence>
<evidence type="ECO:0008006" key="4">
    <source>
        <dbReference type="Google" id="ProtNLM"/>
    </source>
</evidence>
<feature type="compositionally biased region" description="Basic and acidic residues" evidence="1">
    <location>
        <begin position="702"/>
        <end position="711"/>
    </location>
</feature>
<dbReference type="Gene3D" id="1.50.10.10">
    <property type="match status" value="1"/>
</dbReference>
<dbReference type="InterPro" id="IPR008928">
    <property type="entry name" value="6-hairpin_glycosidase_sf"/>
</dbReference>
<dbReference type="SUPFAM" id="SSF48208">
    <property type="entry name" value="Six-hairpin glycosidases"/>
    <property type="match status" value="1"/>
</dbReference>
<evidence type="ECO:0000256" key="1">
    <source>
        <dbReference type="SAM" id="MobiDB-lite"/>
    </source>
</evidence>
<dbReference type="RefSeq" id="WP_344220371.1">
    <property type="nucleotide sequence ID" value="NZ_BAAAOS010000048.1"/>
</dbReference>
<dbReference type="InterPro" id="IPR012341">
    <property type="entry name" value="6hp_glycosidase-like_sf"/>
</dbReference>
<dbReference type="EMBL" id="BAAAOS010000048">
    <property type="protein sequence ID" value="GAA1600335.1"/>
    <property type="molecule type" value="Genomic_DNA"/>
</dbReference>
<sequence length="711" mass="77980">MSSAPDQSRIDRHALVGRHDVLITGIEAESPLSVGNGELCFTVDVTGLQSFPERYPVAPRSGDDPPGTLLGTLSQWGWHSIPSDTFHHLDDTRRVYPTPSGPVPYVDLGSEQDLGTTEEPEQTAAEEWLRANPHRLDLARIGFVEAGEGKRGPAVAGVAERRRPGGWRELDEVQEARQRLDLWRGLVDSSFVVAGSQVDVRTMCHPSEDILAVRIRSTAGLGVRFAFPYGAEAWSNAADWDSPDAHTTSVREVPGGWIVQRVLDDTQYIVDVGASAGAQLEITGEHEFVVTSATDELVLRIGLNASVLPEYGEVERDVVAHWQRFWESGAAVELAGSKDPRAMELERRVVLAQYVTAINSAGSLPPQETGLVCNSWRGRFHLEMHWWHGAHFPLWARAELLERSLGWYEGILPAAQATARLQGYDGARWPKQVGPDGRESPSSIGPFLIWQQPAPIHLAELIRRTGDDAATKRYATIVHQTAEFMASFATPTEHGFQLGPPLIPAQESYSTIRGSLINPTFELAYWRWALQVAQEWRQRQGLDPEPRWAAVAEGLVPAPVHGDVYAAIDGEPWTIRTDHPSMLYGLGVVPDTGYLDRPTMNRTLAAVLADWDWESTWGWDYPAIAMTAARLGEPATAVDALLLKTGKNVCLPNGHNRQTPSLPLYLPGNGGLLTAVALMAAGWDGDDGSPAPGFPQDGSWTVRHEGLHRSP</sequence>
<dbReference type="Proteomes" id="UP001500393">
    <property type="component" value="Unassembled WGS sequence"/>
</dbReference>
<gene>
    <name evidence="2" type="ORF">GCM10009789_63160</name>
</gene>
<proteinExistence type="predicted"/>
<keyword evidence="3" id="KW-1185">Reference proteome</keyword>
<reference evidence="3" key="1">
    <citation type="journal article" date="2019" name="Int. J. Syst. Evol. Microbiol.">
        <title>The Global Catalogue of Microorganisms (GCM) 10K type strain sequencing project: providing services to taxonomists for standard genome sequencing and annotation.</title>
        <authorList>
            <consortium name="The Broad Institute Genomics Platform"/>
            <consortium name="The Broad Institute Genome Sequencing Center for Infectious Disease"/>
            <person name="Wu L."/>
            <person name="Ma J."/>
        </authorList>
    </citation>
    <scope>NUCLEOTIDE SEQUENCE [LARGE SCALE GENOMIC DNA]</scope>
    <source>
        <strain evidence="3">JCM 14969</strain>
    </source>
</reference>
<evidence type="ECO:0000313" key="3">
    <source>
        <dbReference type="Proteomes" id="UP001500393"/>
    </source>
</evidence>
<protein>
    <recommendedName>
        <fullName evidence="4">Glycoside hydrolase family 65</fullName>
    </recommendedName>
</protein>
<name>A0ABP4Q9M1_9ACTN</name>